<evidence type="ECO:0000256" key="1">
    <source>
        <dbReference type="ARBA" id="ARBA00022475"/>
    </source>
</evidence>
<evidence type="ECO:0000256" key="2">
    <source>
        <dbReference type="ARBA" id="ARBA00022729"/>
    </source>
</evidence>
<keyword evidence="2 7" id="KW-0732">Signal</keyword>
<reference evidence="8 9" key="1">
    <citation type="submission" date="2023-05" db="EMBL/GenBank/DDBJ databases">
        <title>Draft genome of Paenibacillus sp. CCS26.</title>
        <authorList>
            <person name="Akita H."/>
            <person name="Shinto Y."/>
            <person name="Kimura Z."/>
        </authorList>
    </citation>
    <scope>NUCLEOTIDE SEQUENCE [LARGE SCALE GENOMIC DNA]</scope>
    <source>
        <strain evidence="8 9">CCS26</strain>
    </source>
</reference>
<proteinExistence type="predicted"/>
<evidence type="ECO:0000256" key="5">
    <source>
        <dbReference type="ARBA" id="ARBA00023288"/>
    </source>
</evidence>
<dbReference type="PANTHER" id="PTHR43649:SF33">
    <property type="entry name" value="POLYGALACTURONAN_RHAMNOGALACTURONAN-BINDING PROTEIN YTCQ"/>
    <property type="match status" value="1"/>
</dbReference>
<dbReference type="Proteomes" id="UP001285921">
    <property type="component" value="Unassembled WGS sequence"/>
</dbReference>
<dbReference type="Gene3D" id="3.40.190.10">
    <property type="entry name" value="Periplasmic binding protein-like II"/>
    <property type="match status" value="2"/>
</dbReference>
<dbReference type="PANTHER" id="PTHR43649">
    <property type="entry name" value="ARABINOSE-BINDING PROTEIN-RELATED"/>
    <property type="match status" value="1"/>
</dbReference>
<keyword evidence="9" id="KW-1185">Reference proteome</keyword>
<keyword evidence="1" id="KW-1003">Cell membrane</keyword>
<keyword evidence="4" id="KW-0564">Palmitate</keyword>
<name>A0ABQ6NI33_9BACL</name>
<keyword evidence="3" id="KW-0472">Membrane</keyword>
<evidence type="ECO:0000256" key="7">
    <source>
        <dbReference type="SAM" id="SignalP"/>
    </source>
</evidence>
<evidence type="ECO:0000256" key="3">
    <source>
        <dbReference type="ARBA" id="ARBA00023136"/>
    </source>
</evidence>
<feature type="chain" id="PRO_5046614437" evidence="7">
    <location>
        <begin position="26"/>
        <end position="517"/>
    </location>
</feature>
<evidence type="ECO:0000313" key="8">
    <source>
        <dbReference type="EMBL" id="GMK44772.1"/>
    </source>
</evidence>
<comment type="caution">
    <text evidence="8">The sequence shown here is derived from an EMBL/GenBank/DDBJ whole genome shotgun (WGS) entry which is preliminary data.</text>
</comment>
<protein>
    <submittedName>
        <fullName evidence="8">Lipoprotein LipO</fullName>
    </submittedName>
</protein>
<dbReference type="InterPro" id="IPR006059">
    <property type="entry name" value="SBP"/>
</dbReference>
<dbReference type="Pfam" id="PF13416">
    <property type="entry name" value="SBP_bac_8"/>
    <property type="match status" value="1"/>
</dbReference>
<dbReference type="InterPro" id="IPR050490">
    <property type="entry name" value="Bact_solute-bd_prot1"/>
</dbReference>
<evidence type="ECO:0000313" key="9">
    <source>
        <dbReference type="Proteomes" id="UP001285921"/>
    </source>
</evidence>
<dbReference type="EMBL" id="BTCL01000005">
    <property type="protein sequence ID" value="GMK44772.1"/>
    <property type="molecule type" value="Genomic_DNA"/>
</dbReference>
<keyword evidence="5 8" id="KW-0449">Lipoprotein</keyword>
<dbReference type="CDD" id="cd13580">
    <property type="entry name" value="PBP2_AlgQ_like_1"/>
    <property type="match status" value="1"/>
</dbReference>
<organism evidence="8 9">
    <name type="scientific">Paenibacillus glycanilyticus</name>
    <dbReference type="NCBI Taxonomy" id="126569"/>
    <lineage>
        <taxon>Bacteria</taxon>
        <taxon>Bacillati</taxon>
        <taxon>Bacillota</taxon>
        <taxon>Bacilli</taxon>
        <taxon>Bacillales</taxon>
        <taxon>Paenibacillaceae</taxon>
        <taxon>Paenibacillus</taxon>
    </lineage>
</organism>
<accession>A0ABQ6NI33</accession>
<feature type="signal peptide" evidence="7">
    <location>
        <begin position="1"/>
        <end position="25"/>
    </location>
</feature>
<evidence type="ECO:0000256" key="4">
    <source>
        <dbReference type="ARBA" id="ARBA00023139"/>
    </source>
</evidence>
<sequence>MKQITKKLSLAATTFVLAGSLAACSSNNNGNGNDAAASNAPSASADTAATEPAGNLPTLKRLDVFQGEDYANYPVAKLLEEKTGYKMQYDMLPQDNPAQKLNLLMASGEPYDIVTSYIDMALYSDYAKKGALVDLTPLIDQFGPNIKNAISQQSMDALKVDGKLYGIPNIITYPVGFGILIRTDWLDKVGLQMPTTTGEFQAALQAFKDKDPGGAGSQNVPFTIKGDLPMIDDLVGAFGMPNPWNEVDGQLVPRVLDPAFPDYVKYVSGLYSGGLLDKEFVVNKDATAKEKFSSGKAGAIAVHWADIPGIADALAKAAPDAKFAYVPALKGPNGKSGFGANQGFDRLSFIPKSSKHPEDAVKWINASLEPATFKEVAIGVEGTHFKVENGSYTPILPIFNDERNLANNYMVGTDEANYPQYWQARVRKNPVMFEAFDSLNNKTADSDKILNVLSVAPYLENYSKNNLKLETMSGDYTVKLIAGSEKLDGLGDFQKKFNAEGGEASAKEVNDWYKTNK</sequence>
<gene>
    <name evidence="8" type="primary">lipO_2</name>
    <name evidence="8" type="ORF">PghCCS26_19000</name>
</gene>
<dbReference type="RefSeq" id="WP_317979713.1">
    <property type="nucleotide sequence ID" value="NZ_BTCL01000005.1"/>
</dbReference>
<evidence type="ECO:0000256" key="6">
    <source>
        <dbReference type="SAM" id="MobiDB-lite"/>
    </source>
</evidence>
<dbReference type="SUPFAM" id="SSF53850">
    <property type="entry name" value="Periplasmic binding protein-like II"/>
    <property type="match status" value="1"/>
</dbReference>
<dbReference type="PROSITE" id="PS51257">
    <property type="entry name" value="PROKAR_LIPOPROTEIN"/>
    <property type="match status" value="1"/>
</dbReference>
<feature type="region of interest" description="Disordered" evidence="6">
    <location>
        <begin position="35"/>
        <end position="54"/>
    </location>
</feature>